<dbReference type="AlphaFoldDB" id="A0A146FUW7"/>
<gene>
    <name evidence="1" type="ORF">RIB2604_02701650</name>
</gene>
<proteinExistence type="predicted"/>
<evidence type="ECO:0000313" key="2">
    <source>
        <dbReference type="Proteomes" id="UP000075230"/>
    </source>
</evidence>
<dbReference type="EMBL" id="BCWF01000026">
    <property type="protein sequence ID" value="GAT28979.1"/>
    <property type="molecule type" value="Genomic_DNA"/>
</dbReference>
<reference evidence="1 2" key="1">
    <citation type="journal article" date="2016" name="DNA Res.">
        <title>Genome sequence of Aspergillus luchuensis NBRC 4314.</title>
        <authorList>
            <person name="Yamada O."/>
            <person name="Machida M."/>
            <person name="Hosoyama A."/>
            <person name="Goto M."/>
            <person name="Takahashi T."/>
            <person name="Futagami T."/>
            <person name="Yamagata Y."/>
            <person name="Takeuchi M."/>
            <person name="Kobayashi T."/>
            <person name="Koike H."/>
            <person name="Abe K."/>
            <person name="Asai K."/>
            <person name="Arita M."/>
            <person name="Fujita N."/>
            <person name="Fukuda K."/>
            <person name="Higa K."/>
            <person name="Horikawa H."/>
            <person name="Ishikawa T."/>
            <person name="Jinno K."/>
            <person name="Kato Y."/>
            <person name="Kirimura K."/>
            <person name="Mizutani O."/>
            <person name="Nakasone K."/>
            <person name="Sano M."/>
            <person name="Shiraishi Y."/>
            <person name="Tsukahara M."/>
            <person name="Gomi K."/>
        </authorList>
    </citation>
    <scope>NUCLEOTIDE SEQUENCE [LARGE SCALE GENOMIC DNA]</scope>
    <source>
        <strain evidence="1 2">RIB 2604</strain>
    </source>
</reference>
<evidence type="ECO:0000313" key="1">
    <source>
        <dbReference type="EMBL" id="GAT28979.1"/>
    </source>
</evidence>
<accession>A0A146FUW7</accession>
<comment type="caution">
    <text evidence="1">The sequence shown here is derived from an EMBL/GenBank/DDBJ whole genome shotgun (WGS) entry which is preliminary data.</text>
</comment>
<sequence>MENSREEYPGVTGFLSPDVGHRRLKGRAPTKLWRRETVCYKCVAMADLDIILVGLWSYRVLVDWVKSIFGWKNCKQSE</sequence>
<reference evidence="2" key="2">
    <citation type="submission" date="2016-02" db="EMBL/GenBank/DDBJ databases">
        <title>Genome sequencing of Aspergillus luchuensis NBRC 4314.</title>
        <authorList>
            <person name="Yamada O."/>
        </authorList>
    </citation>
    <scope>NUCLEOTIDE SEQUENCE [LARGE SCALE GENOMIC DNA]</scope>
    <source>
        <strain evidence="2">RIB 2604</strain>
    </source>
</reference>
<name>A0A146FUW7_ASPKA</name>
<organism evidence="1 2">
    <name type="scientific">Aspergillus kawachii</name>
    <name type="common">White koji mold</name>
    <name type="synonym">Aspergillus awamori var. kawachi</name>
    <dbReference type="NCBI Taxonomy" id="1069201"/>
    <lineage>
        <taxon>Eukaryota</taxon>
        <taxon>Fungi</taxon>
        <taxon>Dikarya</taxon>
        <taxon>Ascomycota</taxon>
        <taxon>Pezizomycotina</taxon>
        <taxon>Eurotiomycetes</taxon>
        <taxon>Eurotiomycetidae</taxon>
        <taxon>Eurotiales</taxon>
        <taxon>Aspergillaceae</taxon>
        <taxon>Aspergillus</taxon>
        <taxon>Aspergillus subgen. Circumdati</taxon>
    </lineage>
</organism>
<protein>
    <submittedName>
        <fullName evidence="1">Sexual development transcription factor NsdD</fullName>
    </submittedName>
</protein>
<dbReference type="Proteomes" id="UP000075230">
    <property type="component" value="Unassembled WGS sequence"/>
</dbReference>